<sequence length="161" mass="19047">MKKRVSKEPPGQSPRELARYAVANTEGVNGIFYDEGSVEFQHSFYNEHLRDMSKEEYIEYLEQLVREVDYKWVRELAHASYTTASTLKHDQEISKHPGMEDSGGKWQATDRMEKDLKVLKDYLIWHDSEFATTEYFTYPTFHSLLTRHLWDEGIGYKKKKT</sequence>
<dbReference type="EMBL" id="JTEO01000004">
    <property type="protein sequence ID" value="MCQ6962985.1"/>
    <property type="molecule type" value="Genomic_DNA"/>
</dbReference>
<organism evidence="1 2">
    <name type="scientific">Methanolobus chelungpuianus</name>
    <dbReference type="NCBI Taxonomy" id="502115"/>
    <lineage>
        <taxon>Archaea</taxon>
        <taxon>Methanobacteriati</taxon>
        <taxon>Methanobacteriota</taxon>
        <taxon>Stenosarchaea group</taxon>
        <taxon>Methanomicrobia</taxon>
        <taxon>Methanosarcinales</taxon>
        <taxon>Methanosarcinaceae</taxon>
        <taxon>Methanolobus</taxon>
    </lineage>
</organism>
<comment type="caution">
    <text evidence="1">The sequence shown here is derived from an EMBL/GenBank/DDBJ whole genome shotgun (WGS) entry which is preliminary data.</text>
</comment>
<dbReference type="RefSeq" id="WP_256622863.1">
    <property type="nucleotide sequence ID" value="NZ_JTEO01000004.1"/>
</dbReference>
<accession>A0AAE3HAI0</accession>
<evidence type="ECO:0000313" key="1">
    <source>
        <dbReference type="EMBL" id="MCQ6962985.1"/>
    </source>
</evidence>
<gene>
    <name evidence="1" type="ORF">PV02_07950</name>
</gene>
<dbReference type="AlphaFoldDB" id="A0AAE3HAI0"/>
<proteinExistence type="predicted"/>
<name>A0AAE3HAI0_9EURY</name>
<dbReference type="Proteomes" id="UP001206983">
    <property type="component" value="Unassembled WGS sequence"/>
</dbReference>
<keyword evidence="2" id="KW-1185">Reference proteome</keyword>
<reference evidence="1 2" key="1">
    <citation type="journal article" date="2011" name="Appl. Environ. Microbiol.">
        <title>Methanogenic archaea isolated from Taiwan's Chelungpu fault.</title>
        <authorList>
            <person name="Wu S.Y."/>
            <person name="Lai M.C."/>
        </authorList>
    </citation>
    <scope>NUCLEOTIDE SEQUENCE [LARGE SCALE GENOMIC DNA]</scope>
    <source>
        <strain evidence="1 2">St545Mb</strain>
    </source>
</reference>
<protein>
    <submittedName>
        <fullName evidence="1">Uncharacterized protein</fullName>
    </submittedName>
</protein>
<evidence type="ECO:0000313" key="2">
    <source>
        <dbReference type="Proteomes" id="UP001206983"/>
    </source>
</evidence>